<name>A0A1D1ZBG6_9ARAE</name>
<feature type="transmembrane region" description="Helical" evidence="1">
    <location>
        <begin position="21"/>
        <end position="43"/>
    </location>
</feature>
<organism evidence="2">
    <name type="scientific">Anthurium amnicola</name>
    <dbReference type="NCBI Taxonomy" id="1678845"/>
    <lineage>
        <taxon>Eukaryota</taxon>
        <taxon>Viridiplantae</taxon>
        <taxon>Streptophyta</taxon>
        <taxon>Embryophyta</taxon>
        <taxon>Tracheophyta</taxon>
        <taxon>Spermatophyta</taxon>
        <taxon>Magnoliopsida</taxon>
        <taxon>Liliopsida</taxon>
        <taxon>Araceae</taxon>
        <taxon>Pothoideae</taxon>
        <taxon>Potheae</taxon>
        <taxon>Anthurium</taxon>
    </lineage>
</organism>
<dbReference type="EMBL" id="GDJX01003699">
    <property type="protein sequence ID" value="JAT64237.1"/>
    <property type="molecule type" value="Transcribed_RNA"/>
</dbReference>
<accession>A0A1D1ZBG6</accession>
<gene>
    <name evidence="2" type="primary">gabD1</name>
    <name evidence="2" type="ORF">g.102214</name>
</gene>
<evidence type="ECO:0000313" key="2">
    <source>
        <dbReference type="EMBL" id="JAT64237.1"/>
    </source>
</evidence>
<feature type="transmembrane region" description="Helical" evidence="1">
    <location>
        <begin position="181"/>
        <end position="204"/>
    </location>
</feature>
<keyword evidence="1" id="KW-0812">Transmembrane</keyword>
<keyword evidence="1" id="KW-1133">Transmembrane helix</keyword>
<dbReference type="PANTHER" id="PTHR33133">
    <property type="entry name" value="OS08G0107100 PROTEIN-RELATED"/>
    <property type="match status" value="1"/>
</dbReference>
<evidence type="ECO:0000256" key="1">
    <source>
        <dbReference type="SAM" id="Phobius"/>
    </source>
</evidence>
<feature type="transmembrane region" description="Helical" evidence="1">
    <location>
        <begin position="87"/>
        <end position="116"/>
    </location>
</feature>
<feature type="transmembrane region" description="Helical" evidence="1">
    <location>
        <begin position="270"/>
        <end position="290"/>
    </location>
</feature>
<proteinExistence type="predicted"/>
<sequence length="336" mass="35598">MEETRRILRRSAHAFLSEYQAVAATAALLVFPFSASVLLSQALAPSSSPLLGAIRSRVATLFAAVTGSPPASSELFSFLGLKFSQTIFSVAFTFPFTLTFLVLAKASVIQLVCGRVRRRGPSPLLLRLYHPLLQTHLCNALLVLSANGAVFSLLFLAFNAADALALAPGGPLVLCLSAAGAVLYSVVLANALVACNLAVIVSGVEGCGGYLPVLKACMLIRGRTATALSLALPTNLFMAAAEALFQVRVVRPYGAAANRLTPSLASEAAVITYVYSLLIILDIVVSCMFFKSCKPPCPSSDREVEWNCPSGIFSVEEEQGDADATSFTKLKFQEQP</sequence>
<feature type="transmembrane region" description="Helical" evidence="1">
    <location>
        <begin position="137"/>
        <end position="161"/>
    </location>
</feature>
<dbReference type="AlphaFoldDB" id="A0A1D1ZBG6"/>
<keyword evidence="1" id="KW-0472">Membrane</keyword>
<protein>
    <submittedName>
        <fullName evidence="2">Succinate-semialdehyde dehydrogenase [NADP(+)] 1</fullName>
    </submittedName>
</protein>
<dbReference type="PANTHER" id="PTHR33133:SF3">
    <property type="entry name" value="TRANSMEMBRANE PROTEIN"/>
    <property type="match status" value="1"/>
</dbReference>
<reference evidence="2" key="1">
    <citation type="submission" date="2015-07" db="EMBL/GenBank/DDBJ databases">
        <title>Transcriptome Assembly of Anthurium amnicola.</title>
        <authorList>
            <person name="Suzuki J."/>
        </authorList>
    </citation>
    <scope>NUCLEOTIDE SEQUENCE</scope>
</reference>